<dbReference type="EMBL" id="MPVP01000127">
    <property type="protein sequence ID" value="OMD29823.1"/>
    <property type="molecule type" value="Genomic_DNA"/>
</dbReference>
<evidence type="ECO:0000313" key="2">
    <source>
        <dbReference type="Proteomes" id="UP000187158"/>
    </source>
</evidence>
<reference evidence="1 2" key="1">
    <citation type="submission" date="2016-11" db="EMBL/GenBank/DDBJ databases">
        <title>Paenibacillus species isolates.</title>
        <authorList>
            <person name="Beno S.M."/>
        </authorList>
    </citation>
    <scope>NUCLEOTIDE SEQUENCE [LARGE SCALE GENOMIC DNA]</scope>
    <source>
        <strain evidence="1 2">FSL H7-0433</strain>
    </source>
</reference>
<evidence type="ECO:0000313" key="1">
    <source>
        <dbReference type="EMBL" id="OMD29823.1"/>
    </source>
</evidence>
<sequence>MGNIGKCCVKGQLCPLEITVRQLASVIFAHRHLTSGSPVIGRSLVIVFNSWLALRLCIKYAAAMHSDPDDAIGMILAF</sequence>
<comment type="caution">
    <text evidence="1">The sequence shown here is derived from an EMBL/GenBank/DDBJ whole genome shotgun (WGS) entry which is preliminary data.</text>
</comment>
<name>A0ABX3GKZ7_9BACL</name>
<protein>
    <submittedName>
        <fullName evidence="1">Uncharacterized protein</fullName>
    </submittedName>
</protein>
<proteinExistence type="predicted"/>
<organism evidence="1 2">
    <name type="scientific">Paenibacillus odorifer</name>
    <dbReference type="NCBI Taxonomy" id="189426"/>
    <lineage>
        <taxon>Bacteria</taxon>
        <taxon>Bacillati</taxon>
        <taxon>Bacillota</taxon>
        <taxon>Bacilli</taxon>
        <taxon>Bacillales</taxon>
        <taxon>Paenibacillaceae</taxon>
        <taxon>Paenibacillus</taxon>
    </lineage>
</organism>
<gene>
    <name evidence="1" type="ORF">BSO21_18930</name>
</gene>
<keyword evidence="2" id="KW-1185">Reference proteome</keyword>
<dbReference type="Proteomes" id="UP000187158">
    <property type="component" value="Unassembled WGS sequence"/>
</dbReference>
<accession>A0ABX3GKZ7</accession>